<feature type="region of interest" description="Disordered" evidence="1">
    <location>
        <begin position="319"/>
        <end position="392"/>
    </location>
</feature>
<accession>A0A7S3R6W2</accession>
<feature type="region of interest" description="Disordered" evidence="1">
    <location>
        <begin position="219"/>
        <end position="246"/>
    </location>
</feature>
<feature type="region of interest" description="Disordered" evidence="1">
    <location>
        <begin position="500"/>
        <end position="529"/>
    </location>
</feature>
<gene>
    <name evidence="2" type="ORF">DTER00134_LOCUS19615</name>
</gene>
<evidence type="ECO:0000256" key="1">
    <source>
        <dbReference type="SAM" id="MobiDB-lite"/>
    </source>
</evidence>
<protein>
    <submittedName>
        <fullName evidence="2">Uncharacterized protein</fullName>
    </submittedName>
</protein>
<sequence>MEPWRPGANAFAGNKPREPPASTLWQGNIQVHWHHPLEEPEKQKGSKEDLPWQDPFSLQVLAKAVHPYETMPSKLRVLPSGPQAPQVIVRMVALDVAPTDIQTAARMYLDPVEPRELEPSCVVLQPAVTVGKRRQAFEETCMKSLRAQPGRVLAMELPPAKPPLPDAAEGVSEGPSGSETLYFIPTPLPPPNEPSPPDAPMLACVNGSPAHVAVGARWDPRKQPKRGALAKSLPPAPPHFQPEKPQTLHELESERRRLQAELVQLQKASTSSLQHFSWREDDPLVELETKEDVLMKVEGELASIFGKILNQEKLEKAKAGGGNAAETGRPSGGAARSVAQRSPDSTAAAVKKEKRAHISWYDGGAFGPQDGNGDASSAMQQHGLGLKRQAQQRNEGCSAKVSRILELEEAAAQKRKKLGNGAPQWLAVREEDAEEDEDIKYWMGVLGPGNLWADMGPLGIDRGLLEALQSKVVLPGGLRAAAVVCLWRAAGYEHHIRTGTSNSTADAAQAGNLGSRGDKAGLGGGEPEGLREGVSEAGGVHLMPGFQLPVRKKIRSVPRPSPEAQPCRYSIQEVLADEGLASQLASLGPQLPRLVYREMKGTKLLYLFPKQQLAPESKHAANLGRMLEFGMEIRQASKPVSASMAYTGTQLTYDVIMVPDQMAIGDPNRWLVKDLRGWLMTPVRVKDDRHFMSECLLAIEQANKAQQHELQQDEQPPQVFVRLGLPQMELYPMGVQLVLNARTWLQSPAMQLAQVCALLAAGAHLHRAHLYPRGAWCIRMRRCHIEQVVATGSSEAVAVLRLAWEAGMLLPLQQEEMASNRAYPIPLLVRDTLKVAIHQRRAARFFITAYPMPVPQELLKPKQEQAKQQLAELMQNPQINIPCQTDEEDSELAAHAGITPSILHGSIPEVQQFLHILLGGQAV</sequence>
<evidence type="ECO:0000313" key="2">
    <source>
        <dbReference type="EMBL" id="CAE0504542.1"/>
    </source>
</evidence>
<dbReference type="AlphaFoldDB" id="A0A7S3R6W2"/>
<proteinExistence type="predicted"/>
<reference evidence="2" key="1">
    <citation type="submission" date="2021-01" db="EMBL/GenBank/DDBJ databases">
        <authorList>
            <person name="Corre E."/>
            <person name="Pelletier E."/>
            <person name="Niang G."/>
            <person name="Scheremetjew M."/>
            <person name="Finn R."/>
            <person name="Kale V."/>
            <person name="Holt S."/>
            <person name="Cochrane G."/>
            <person name="Meng A."/>
            <person name="Brown T."/>
            <person name="Cohen L."/>
        </authorList>
    </citation>
    <scope>NUCLEOTIDE SEQUENCE</scope>
    <source>
        <strain evidence="2">CCMP1320</strain>
    </source>
</reference>
<organism evidence="2">
    <name type="scientific">Dunaliella tertiolecta</name>
    <name type="common">Green alga</name>
    <dbReference type="NCBI Taxonomy" id="3047"/>
    <lineage>
        <taxon>Eukaryota</taxon>
        <taxon>Viridiplantae</taxon>
        <taxon>Chlorophyta</taxon>
        <taxon>core chlorophytes</taxon>
        <taxon>Chlorophyceae</taxon>
        <taxon>CS clade</taxon>
        <taxon>Chlamydomonadales</taxon>
        <taxon>Dunaliellaceae</taxon>
        <taxon>Dunaliella</taxon>
    </lineage>
</organism>
<feature type="region of interest" description="Disordered" evidence="1">
    <location>
        <begin position="1"/>
        <end position="24"/>
    </location>
</feature>
<name>A0A7S3R6W2_DUNTE</name>
<dbReference type="EMBL" id="HBIP01032225">
    <property type="protein sequence ID" value="CAE0504542.1"/>
    <property type="molecule type" value="Transcribed_RNA"/>
</dbReference>